<dbReference type="eggNOG" id="ENOG502T1DY">
    <property type="taxonomic scope" value="Eukaryota"/>
</dbReference>
<dbReference type="OrthoDB" id="4779267at2759"/>
<accession>W7NB44</accession>
<dbReference type="HOGENOM" id="CLU_1758951_0_0_1"/>
<dbReference type="RefSeq" id="XP_018759903.1">
    <property type="nucleotide sequence ID" value="XM_018901420.1"/>
</dbReference>
<proteinExistence type="predicted"/>
<dbReference type="EMBL" id="DS022259">
    <property type="protein sequence ID" value="EWG53712.1"/>
    <property type="molecule type" value="Genomic_DNA"/>
</dbReference>
<dbReference type="Proteomes" id="UP000009096">
    <property type="component" value="Chromosome 4"/>
</dbReference>
<dbReference type="AlphaFoldDB" id="W7NB44"/>
<name>W7NB44_GIBM7</name>
<reference evidence="1 2" key="1">
    <citation type="journal article" date="2010" name="Nature">
        <title>Comparative genomics reveals mobile pathogenicity chromosomes in Fusarium.</title>
        <authorList>
            <person name="Ma L.J."/>
            <person name="van der Does H.C."/>
            <person name="Borkovich K.A."/>
            <person name="Coleman J.J."/>
            <person name="Daboussi M.J."/>
            <person name="Di Pietro A."/>
            <person name="Dufresne M."/>
            <person name="Freitag M."/>
            <person name="Grabherr M."/>
            <person name="Henrissat B."/>
            <person name="Houterman P.M."/>
            <person name="Kang S."/>
            <person name="Shim W.B."/>
            <person name="Woloshuk C."/>
            <person name="Xie X."/>
            <person name="Xu J.R."/>
            <person name="Antoniw J."/>
            <person name="Baker S.E."/>
            <person name="Bluhm B.H."/>
            <person name="Breakspear A."/>
            <person name="Brown D.W."/>
            <person name="Butchko R.A."/>
            <person name="Chapman S."/>
            <person name="Coulson R."/>
            <person name="Coutinho P.M."/>
            <person name="Danchin E.G."/>
            <person name="Diener A."/>
            <person name="Gale L.R."/>
            <person name="Gardiner D.M."/>
            <person name="Goff S."/>
            <person name="Hammond-Kosack K.E."/>
            <person name="Hilburn K."/>
            <person name="Hua-Van A."/>
            <person name="Jonkers W."/>
            <person name="Kazan K."/>
            <person name="Kodira C.D."/>
            <person name="Koehrsen M."/>
            <person name="Kumar L."/>
            <person name="Lee Y.H."/>
            <person name="Li L."/>
            <person name="Manners J.M."/>
            <person name="Miranda-Saavedra D."/>
            <person name="Mukherjee M."/>
            <person name="Park G."/>
            <person name="Park J."/>
            <person name="Park S.Y."/>
            <person name="Proctor R.H."/>
            <person name="Regev A."/>
            <person name="Ruiz-Roldan M.C."/>
            <person name="Sain D."/>
            <person name="Sakthikumar S."/>
            <person name="Sykes S."/>
            <person name="Schwartz D.C."/>
            <person name="Turgeon B.G."/>
            <person name="Wapinski I."/>
            <person name="Yoder O."/>
            <person name="Young S."/>
            <person name="Zeng Q."/>
            <person name="Zhou S."/>
            <person name="Galagan J."/>
            <person name="Cuomo C.A."/>
            <person name="Kistler H.C."/>
            <person name="Rep M."/>
        </authorList>
    </citation>
    <scope>NUCLEOTIDE SEQUENCE [LARGE SCALE GENOMIC DNA]</scope>
    <source>
        <strain evidence="2">M3125 / FGSC 7600</strain>
    </source>
</reference>
<dbReference type="GeneID" id="30069557"/>
<sequence>MENMMIDKSDDYDVMEILIYNAKDADLYAFVIRPMKICERLEALAGTSRSTMWDAIAGNLGVMTNCITTSVRISANTMLHMRTVSGSDESLFDDTLILNQSPGATKRHRHQREFLARLHHVESGDLHQQGHLIPDLAGDIREIRVPEV</sequence>
<dbReference type="EMBL" id="CM000581">
    <property type="protein sequence ID" value="EWG53712.1"/>
    <property type="molecule type" value="Genomic_DNA"/>
</dbReference>
<dbReference type="KEGG" id="fvr:FVEG_12085"/>
<evidence type="ECO:0000313" key="2">
    <source>
        <dbReference type="Proteomes" id="UP000009096"/>
    </source>
</evidence>
<dbReference type="VEuPathDB" id="FungiDB:FVEG_12085"/>
<protein>
    <submittedName>
        <fullName evidence="1">Uncharacterized protein</fullName>
    </submittedName>
</protein>
<organism evidence="1 2">
    <name type="scientific">Gibberella moniliformis (strain M3125 / FGSC 7600)</name>
    <name type="common">Maize ear and stalk rot fungus</name>
    <name type="synonym">Fusarium verticillioides</name>
    <dbReference type="NCBI Taxonomy" id="334819"/>
    <lineage>
        <taxon>Eukaryota</taxon>
        <taxon>Fungi</taxon>
        <taxon>Dikarya</taxon>
        <taxon>Ascomycota</taxon>
        <taxon>Pezizomycotina</taxon>
        <taxon>Sordariomycetes</taxon>
        <taxon>Hypocreomycetidae</taxon>
        <taxon>Hypocreales</taxon>
        <taxon>Nectriaceae</taxon>
        <taxon>Fusarium</taxon>
        <taxon>Fusarium fujikuroi species complex</taxon>
    </lineage>
</organism>
<evidence type="ECO:0000313" key="1">
    <source>
        <dbReference type="EMBL" id="EWG53712.1"/>
    </source>
</evidence>
<keyword evidence="2" id="KW-1185">Reference proteome</keyword>
<gene>
    <name evidence="1" type="ORF">FVEG_12085</name>
</gene>